<accession>A0A0E9W068</accession>
<dbReference type="EMBL" id="GBXM01025622">
    <property type="protein sequence ID" value="JAH82955.1"/>
    <property type="molecule type" value="Transcribed_RNA"/>
</dbReference>
<proteinExistence type="predicted"/>
<reference evidence="1" key="1">
    <citation type="submission" date="2014-11" db="EMBL/GenBank/DDBJ databases">
        <authorList>
            <person name="Amaro Gonzalez C."/>
        </authorList>
    </citation>
    <scope>NUCLEOTIDE SEQUENCE</scope>
</reference>
<sequence length="78" mass="8948">MIVFKPHFWNPSDQNQIPYLHELITAVTVRVTAVTAEFFLYKHSFGKFNNYQISLNLVLGSITCQSQSFRTILVEALA</sequence>
<reference evidence="1" key="2">
    <citation type="journal article" date="2015" name="Fish Shellfish Immunol.">
        <title>Early steps in the European eel (Anguilla anguilla)-Vibrio vulnificus interaction in the gills: Role of the RtxA13 toxin.</title>
        <authorList>
            <person name="Callol A."/>
            <person name="Pajuelo D."/>
            <person name="Ebbesson L."/>
            <person name="Teles M."/>
            <person name="MacKenzie S."/>
            <person name="Amaro C."/>
        </authorList>
    </citation>
    <scope>NUCLEOTIDE SEQUENCE</scope>
</reference>
<evidence type="ECO:0000313" key="1">
    <source>
        <dbReference type="EMBL" id="JAH82955.1"/>
    </source>
</evidence>
<name>A0A0E9W068_ANGAN</name>
<dbReference type="AlphaFoldDB" id="A0A0E9W068"/>
<organism evidence="1">
    <name type="scientific">Anguilla anguilla</name>
    <name type="common">European freshwater eel</name>
    <name type="synonym">Muraena anguilla</name>
    <dbReference type="NCBI Taxonomy" id="7936"/>
    <lineage>
        <taxon>Eukaryota</taxon>
        <taxon>Metazoa</taxon>
        <taxon>Chordata</taxon>
        <taxon>Craniata</taxon>
        <taxon>Vertebrata</taxon>
        <taxon>Euteleostomi</taxon>
        <taxon>Actinopterygii</taxon>
        <taxon>Neopterygii</taxon>
        <taxon>Teleostei</taxon>
        <taxon>Anguilliformes</taxon>
        <taxon>Anguillidae</taxon>
        <taxon>Anguilla</taxon>
    </lineage>
</organism>
<protein>
    <submittedName>
        <fullName evidence="1">Uncharacterized protein</fullName>
    </submittedName>
</protein>